<dbReference type="Gene3D" id="3.40.50.1820">
    <property type="entry name" value="alpha/beta hydrolase"/>
    <property type="match status" value="1"/>
</dbReference>
<dbReference type="RefSeq" id="WP_274692194.1">
    <property type="nucleotide sequence ID" value="NZ_JAPMOU010000098.1"/>
</dbReference>
<dbReference type="Pfam" id="PF02089">
    <property type="entry name" value="Palm_thioest"/>
    <property type="match status" value="1"/>
</dbReference>
<keyword evidence="1" id="KW-0378">Hydrolase</keyword>
<name>A0ABT5UHR2_9GAMM</name>
<protein>
    <submittedName>
        <fullName evidence="1">Alpha/beta hydrolase</fullName>
    </submittedName>
</protein>
<evidence type="ECO:0000313" key="2">
    <source>
        <dbReference type="Proteomes" id="UP001528823"/>
    </source>
</evidence>
<dbReference type="GO" id="GO:0016787">
    <property type="term" value="F:hydrolase activity"/>
    <property type="evidence" value="ECO:0007669"/>
    <property type="project" value="UniProtKB-KW"/>
</dbReference>
<gene>
    <name evidence="1" type="ORF">ORQ98_28420</name>
</gene>
<comment type="caution">
    <text evidence="1">The sequence shown here is derived from an EMBL/GenBank/DDBJ whole genome shotgun (WGS) entry which is preliminary data.</text>
</comment>
<organism evidence="1 2">
    <name type="scientific">Spartinivicinus poritis</name>
    <dbReference type="NCBI Taxonomy" id="2994640"/>
    <lineage>
        <taxon>Bacteria</taxon>
        <taxon>Pseudomonadati</taxon>
        <taxon>Pseudomonadota</taxon>
        <taxon>Gammaproteobacteria</taxon>
        <taxon>Oceanospirillales</taxon>
        <taxon>Zooshikellaceae</taxon>
        <taxon>Spartinivicinus</taxon>
    </lineage>
</organism>
<dbReference type="PANTHER" id="PTHR37946:SF1">
    <property type="entry name" value="SLL1969 PROTEIN"/>
    <property type="match status" value="1"/>
</dbReference>
<dbReference type="InterPro" id="IPR029058">
    <property type="entry name" value="AB_hydrolase_fold"/>
</dbReference>
<dbReference type="PANTHER" id="PTHR37946">
    <property type="entry name" value="SLL1969 PROTEIN"/>
    <property type="match status" value="1"/>
</dbReference>
<sequence>MTIRRIVLTVFFSLYSITSLSQECVVLLHGLVRTASSMEKLAIELSKVGFYVVNIDYPSRDKPVEVLAEIAVSEGLKQCKKQNAIPVNYVTHSLGGILVRQYYQQHTPMHVKRVVMLAPPNQGSEVVDNLKNVPGFGLINGPAGRQLGTDKNSIPSQLGPVNFELGVIAGTQSINLILSTFLPNPDDGKVSVERTKVEGMCGFIALPTTHPFIMSNNLVIKEVKNYLKNGKFESKSAVSSC</sequence>
<accession>A0ABT5UHR2</accession>
<proteinExistence type="predicted"/>
<evidence type="ECO:0000313" key="1">
    <source>
        <dbReference type="EMBL" id="MDE1465893.1"/>
    </source>
</evidence>
<dbReference type="Proteomes" id="UP001528823">
    <property type="component" value="Unassembled WGS sequence"/>
</dbReference>
<reference evidence="1 2" key="1">
    <citation type="submission" date="2022-11" db="EMBL/GenBank/DDBJ databases">
        <title>Spartinivicinus poritis sp. nov., isolated from scleractinian coral Porites lutea.</title>
        <authorList>
            <person name="Zhang G."/>
            <person name="Cai L."/>
            <person name="Wei Q."/>
        </authorList>
    </citation>
    <scope>NUCLEOTIDE SEQUENCE [LARGE SCALE GENOMIC DNA]</scope>
    <source>
        <strain evidence="1 2">A2-2</strain>
    </source>
</reference>
<dbReference type="SUPFAM" id="SSF53474">
    <property type="entry name" value="alpha/beta-Hydrolases"/>
    <property type="match status" value="1"/>
</dbReference>
<keyword evidence="2" id="KW-1185">Reference proteome</keyword>
<dbReference type="EMBL" id="JAPMOU010000098">
    <property type="protein sequence ID" value="MDE1465893.1"/>
    <property type="molecule type" value="Genomic_DNA"/>
</dbReference>